<dbReference type="RefSeq" id="WP_167761400.1">
    <property type="nucleotide sequence ID" value="NZ_SPVG01000210.1"/>
</dbReference>
<protein>
    <submittedName>
        <fullName evidence="1">Uncharacterized protein</fullName>
    </submittedName>
</protein>
<name>A0A4Y9S742_9BURK</name>
<accession>A0A4Y9S742</accession>
<keyword evidence="2" id="KW-1185">Reference proteome</keyword>
<evidence type="ECO:0000313" key="2">
    <source>
        <dbReference type="Proteomes" id="UP000297729"/>
    </source>
</evidence>
<evidence type="ECO:0000313" key="1">
    <source>
        <dbReference type="EMBL" id="TFW17240.1"/>
    </source>
</evidence>
<organism evidence="1 2">
    <name type="scientific">Duganella callida</name>
    <dbReference type="NCBI Taxonomy" id="2561932"/>
    <lineage>
        <taxon>Bacteria</taxon>
        <taxon>Pseudomonadati</taxon>
        <taxon>Pseudomonadota</taxon>
        <taxon>Betaproteobacteria</taxon>
        <taxon>Burkholderiales</taxon>
        <taxon>Oxalobacteraceae</taxon>
        <taxon>Telluria group</taxon>
        <taxon>Duganella</taxon>
    </lineage>
</organism>
<dbReference type="Proteomes" id="UP000297729">
    <property type="component" value="Unassembled WGS sequence"/>
</dbReference>
<reference evidence="1 2" key="1">
    <citation type="submission" date="2019-03" db="EMBL/GenBank/DDBJ databases">
        <title>Draft Genome Sequence of Duganella callidus sp. nov., a Novel Duganella Species Isolated from Cultivated Soil.</title>
        <authorList>
            <person name="Raths R."/>
            <person name="Peta V."/>
            <person name="Bucking H."/>
        </authorList>
    </citation>
    <scope>NUCLEOTIDE SEQUENCE [LARGE SCALE GENOMIC DNA]</scope>
    <source>
        <strain evidence="1 2">DN04</strain>
    </source>
</reference>
<sequence length="175" mass="18933">MMSNGSLKITGATVTRPAAAADGASPAPLQLSLSLENPGDQALHVWAGWRAYDYDAATHVLTVYLTSHTPPLPPGITLISDHPRTPAQVVVAPRAKLKIKVEIPSTIRRRTAGAGKGISFVEEPISQVDRVDTHLQFAPEAFETRPHETPEQHRSRLLAHGDVARATISTKEEKE</sequence>
<gene>
    <name evidence="1" type="ORF">E4L98_20945</name>
</gene>
<comment type="caution">
    <text evidence="1">The sequence shown here is derived from an EMBL/GenBank/DDBJ whole genome shotgun (WGS) entry which is preliminary data.</text>
</comment>
<dbReference type="AlphaFoldDB" id="A0A4Y9S742"/>
<dbReference type="EMBL" id="SPVG01000210">
    <property type="protein sequence ID" value="TFW17240.1"/>
    <property type="molecule type" value="Genomic_DNA"/>
</dbReference>
<proteinExistence type="predicted"/>